<dbReference type="OrthoDB" id="1643740at2"/>
<evidence type="ECO:0000313" key="2">
    <source>
        <dbReference type="EMBL" id="OUQ34885.1"/>
    </source>
</evidence>
<dbReference type="Proteomes" id="UP000195305">
    <property type="component" value="Unassembled WGS sequence"/>
</dbReference>
<evidence type="ECO:0000256" key="1">
    <source>
        <dbReference type="SAM" id="Phobius"/>
    </source>
</evidence>
<keyword evidence="3" id="KW-1185">Reference proteome</keyword>
<keyword evidence="1" id="KW-1133">Transmembrane helix</keyword>
<dbReference type="EMBL" id="NFLJ01000012">
    <property type="protein sequence ID" value="OUQ34885.1"/>
    <property type="molecule type" value="Genomic_DNA"/>
</dbReference>
<proteinExistence type="predicted"/>
<dbReference type="RefSeq" id="WP_087357740.1">
    <property type="nucleotide sequence ID" value="NZ_NFLJ01000012.1"/>
</dbReference>
<name>A0A1Y4SY97_9FIRM</name>
<protein>
    <recommendedName>
        <fullName evidence="4">DUF2812 domain-containing protein</fullName>
    </recommendedName>
</protein>
<accession>A0A1Y4SY97</accession>
<gene>
    <name evidence="2" type="ORF">B5E75_05265</name>
</gene>
<feature type="transmembrane region" description="Helical" evidence="1">
    <location>
        <begin position="198"/>
        <end position="216"/>
    </location>
</feature>
<keyword evidence="1" id="KW-0812">Transmembrane</keyword>
<evidence type="ECO:0000313" key="3">
    <source>
        <dbReference type="Proteomes" id="UP000195305"/>
    </source>
</evidence>
<comment type="caution">
    <text evidence="2">The sequence shown here is derived from an EMBL/GenBank/DDBJ whole genome shotgun (WGS) entry which is preliminary data.</text>
</comment>
<sequence>MKFMIMNYKPYEYELLQTKLNKLGQQGYITQELSFVTIFNKVDYPVYYHIDFHKTIGSTKIERQKDKDAFARKYQQKGYQPIYAKHHMFVFVSKKQKDLPFSWEDKKDIATGSFKILSFIGFFISLVALTLFSQYLYNASFDKFMSYGITLAYIGILLLFITSIFRNYFSFHQMSTMHHQLKNGAPRFSLKTFKSMRIVYFFLSLLTIILIFGGLIEDVFNQKSFHQQDHQLIQLSDFQIDKETSFSSQSYSSFTIPHTYISLEEAKDGKEALYVKEFKFSSPEKAKQRFTEIKGLPSLYAGNHAVIDGSLLYGYYDDEIVSLTLLHNQSVTIIIPSFPLTEENIQIISQFYA</sequence>
<organism evidence="2 3">
    <name type="scientific">Massilimicrobiota timonensis</name>
    <dbReference type="NCBI Taxonomy" id="1776392"/>
    <lineage>
        <taxon>Bacteria</taxon>
        <taxon>Bacillati</taxon>
        <taxon>Bacillota</taxon>
        <taxon>Erysipelotrichia</taxon>
        <taxon>Erysipelotrichales</taxon>
        <taxon>Erysipelotrichaceae</taxon>
        <taxon>Massilimicrobiota</taxon>
    </lineage>
</organism>
<keyword evidence="1" id="KW-0472">Membrane</keyword>
<feature type="transmembrane region" description="Helical" evidence="1">
    <location>
        <begin position="149"/>
        <end position="169"/>
    </location>
</feature>
<feature type="transmembrane region" description="Helical" evidence="1">
    <location>
        <begin position="116"/>
        <end position="137"/>
    </location>
</feature>
<dbReference type="AlphaFoldDB" id="A0A1Y4SY97"/>
<reference evidence="2 3" key="1">
    <citation type="journal article" date="2018" name="BMC Genomics">
        <title>Whole genome sequencing and function prediction of 133 gut anaerobes isolated from chicken caecum in pure cultures.</title>
        <authorList>
            <person name="Medvecky M."/>
            <person name="Cejkova D."/>
            <person name="Polansky O."/>
            <person name="Karasova D."/>
            <person name="Kubasova T."/>
            <person name="Cizek A."/>
            <person name="Rychlik I."/>
        </authorList>
    </citation>
    <scope>NUCLEOTIDE SEQUENCE [LARGE SCALE GENOMIC DNA]</scope>
    <source>
        <strain evidence="2 3">An13</strain>
    </source>
</reference>
<evidence type="ECO:0008006" key="4">
    <source>
        <dbReference type="Google" id="ProtNLM"/>
    </source>
</evidence>